<comment type="caution">
    <text evidence="12">Lacks conserved residue(s) required for the propagation of feature annotation.</text>
</comment>
<dbReference type="GO" id="GO:0071526">
    <property type="term" value="P:semaphorin-plexin signaling pathway"/>
    <property type="evidence" value="ECO:0007669"/>
    <property type="project" value="TreeGrafter"/>
</dbReference>
<proteinExistence type="inferred from homology"/>
<keyword evidence="7 14" id="KW-1133">Transmembrane helix</keyword>
<keyword evidence="6" id="KW-0524">Neurogenesis</keyword>
<evidence type="ECO:0000256" key="11">
    <source>
        <dbReference type="ARBA" id="ARBA00074143"/>
    </source>
</evidence>
<evidence type="ECO:0000256" key="5">
    <source>
        <dbReference type="ARBA" id="ARBA00022782"/>
    </source>
</evidence>
<feature type="domain" description="Ig-like" evidence="16">
    <location>
        <begin position="547"/>
        <end position="632"/>
    </location>
</feature>
<feature type="signal peptide" evidence="15">
    <location>
        <begin position="1"/>
        <end position="18"/>
    </location>
</feature>
<dbReference type="SUPFAM" id="SSF103575">
    <property type="entry name" value="Plexin repeat"/>
    <property type="match status" value="1"/>
</dbReference>
<comment type="similarity">
    <text evidence="2">Belongs to the semaphorin family.</text>
</comment>
<dbReference type="InterPro" id="IPR007110">
    <property type="entry name" value="Ig-like_dom"/>
</dbReference>
<keyword evidence="15" id="KW-0732">Signal</keyword>
<keyword evidence="3" id="KW-0217">Developmental protein</keyword>
<evidence type="ECO:0000256" key="14">
    <source>
        <dbReference type="SAM" id="Phobius"/>
    </source>
</evidence>
<dbReference type="Pfam" id="PF01437">
    <property type="entry name" value="PSI"/>
    <property type="match status" value="1"/>
</dbReference>
<accession>A0A3P8V7C8</accession>
<dbReference type="SUPFAM" id="SSF48726">
    <property type="entry name" value="Immunoglobulin"/>
    <property type="match status" value="1"/>
</dbReference>
<evidence type="ECO:0000256" key="12">
    <source>
        <dbReference type="PROSITE-ProRule" id="PRU00352"/>
    </source>
</evidence>
<dbReference type="GO" id="GO:0001755">
    <property type="term" value="P:neural crest cell migration"/>
    <property type="evidence" value="ECO:0007669"/>
    <property type="project" value="TreeGrafter"/>
</dbReference>
<evidence type="ECO:0000256" key="8">
    <source>
        <dbReference type="ARBA" id="ARBA00023136"/>
    </source>
</evidence>
<dbReference type="GeneID" id="103389872"/>
<keyword evidence="8 14" id="KW-0472">Membrane</keyword>
<dbReference type="GO" id="GO:0000122">
    <property type="term" value="P:negative regulation of transcription by RNA polymerase II"/>
    <property type="evidence" value="ECO:0007669"/>
    <property type="project" value="TreeGrafter"/>
</dbReference>
<dbReference type="GO" id="GO:0005615">
    <property type="term" value="C:extracellular space"/>
    <property type="evidence" value="ECO:0007669"/>
    <property type="project" value="TreeGrafter"/>
</dbReference>
<evidence type="ECO:0000259" key="17">
    <source>
        <dbReference type="PROSITE" id="PS51004"/>
    </source>
</evidence>
<dbReference type="InterPro" id="IPR027231">
    <property type="entry name" value="Semaphorin"/>
</dbReference>
<evidence type="ECO:0000256" key="7">
    <source>
        <dbReference type="ARBA" id="ARBA00022989"/>
    </source>
</evidence>
<evidence type="ECO:0000256" key="10">
    <source>
        <dbReference type="ARBA" id="ARBA00023180"/>
    </source>
</evidence>
<dbReference type="OrthoDB" id="9988752at2759"/>
<dbReference type="PANTHER" id="PTHR11036">
    <property type="entry name" value="SEMAPHORIN"/>
    <property type="match status" value="1"/>
</dbReference>
<reference evidence="18 19" key="1">
    <citation type="journal article" date="2014" name="Nat. Genet.">
        <title>Whole-genome sequence of a flatfish provides insights into ZW sex chromosome evolution and adaptation to a benthic lifestyle.</title>
        <authorList>
            <person name="Chen S."/>
            <person name="Zhang G."/>
            <person name="Shao C."/>
            <person name="Huang Q."/>
            <person name="Liu G."/>
            <person name="Zhang P."/>
            <person name="Song W."/>
            <person name="An N."/>
            <person name="Chalopin D."/>
            <person name="Volff J.N."/>
            <person name="Hong Y."/>
            <person name="Li Q."/>
            <person name="Sha Z."/>
            <person name="Zhou H."/>
            <person name="Xie M."/>
            <person name="Yu Q."/>
            <person name="Liu Y."/>
            <person name="Xiang H."/>
            <person name="Wang N."/>
            <person name="Wu K."/>
            <person name="Yang C."/>
            <person name="Zhou Q."/>
            <person name="Liao X."/>
            <person name="Yang L."/>
            <person name="Hu Q."/>
            <person name="Zhang J."/>
            <person name="Meng L."/>
            <person name="Jin L."/>
            <person name="Tian Y."/>
            <person name="Lian J."/>
            <person name="Yang J."/>
            <person name="Miao G."/>
            <person name="Liu S."/>
            <person name="Liang Z."/>
            <person name="Yan F."/>
            <person name="Li Y."/>
            <person name="Sun B."/>
            <person name="Zhang H."/>
            <person name="Zhang J."/>
            <person name="Zhu Y."/>
            <person name="Du M."/>
            <person name="Zhao Y."/>
            <person name="Schartl M."/>
            <person name="Tang Q."/>
            <person name="Wang J."/>
        </authorList>
    </citation>
    <scope>NUCLEOTIDE SEQUENCE</scope>
</reference>
<dbReference type="SMART" id="SM00423">
    <property type="entry name" value="PSI"/>
    <property type="match status" value="1"/>
</dbReference>
<evidence type="ECO:0000313" key="18">
    <source>
        <dbReference type="Ensembl" id="ENSCSEP00000009106.1"/>
    </source>
</evidence>
<reference evidence="18" key="3">
    <citation type="submission" date="2025-09" db="UniProtKB">
        <authorList>
            <consortium name="Ensembl"/>
        </authorList>
    </citation>
    <scope>IDENTIFICATION</scope>
</reference>
<dbReference type="Gene3D" id="3.30.1680.10">
    <property type="entry name" value="ligand-binding face of the semaphorins, domain 2"/>
    <property type="match status" value="1"/>
</dbReference>
<feature type="transmembrane region" description="Helical" evidence="14">
    <location>
        <begin position="646"/>
        <end position="669"/>
    </location>
</feature>
<evidence type="ECO:0000256" key="3">
    <source>
        <dbReference type="ARBA" id="ARBA00022473"/>
    </source>
</evidence>
<reference evidence="18" key="2">
    <citation type="submission" date="2025-08" db="UniProtKB">
        <authorList>
            <consortium name="Ensembl"/>
        </authorList>
    </citation>
    <scope>IDENTIFICATION</scope>
</reference>
<dbReference type="GO" id="GO:0043931">
    <property type="term" value="P:ossification involved in bone maturation"/>
    <property type="evidence" value="ECO:0007669"/>
    <property type="project" value="TreeGrafter"/>
</dbReference>
<dbReference type="FunFam" id="3.30.1680.10:FF:000016">
    <property type="entry name" value="Putative Semaphorin-6B"/>
    <property type="match status" value="1"/>
</dbReference>
<evidence type="ECO:0000256" key="9">
    <source>
        <dbReference type="ARBA" id="ARBA00023157"/>
    </source>
</evidence>
<keyword evidence="10" id="KW-0325">Glycoprotein</keyword>
<dbReference type="InParanoid" id="A0A3P8V7C8"/>
<dbReference type="InterPro" id="IPR016201">
    <property type="entry name" value="PSI"/>
</dbReference>
<dbReference type="SUPFAM" id="SSF101912">
    <property type="entry name" value="Sema domain"/>
    <property type="match status" value="1"/>
</dbReference>
<organism evidence="18 19">
    <name type="scientific">Cynoglossus semilaevis</name>
    <name type="common">Tongue sole</name>
    <dbReference type="NCBI Taxonomy" id="244447"/>
    <lineage>
        <taxon>Eukaryota</taxon>
        <taxon>Metazoa</taxon>
        <taxon>Chordata</taxon>
        <taxon>Craniata</taxon>
        <taxon>Vertebrata</taxon>
        <taxon>Euteleostomi</taxon>
        <taxon>Actinopterygii</taxon>
        <taxon>Neopterygii</taxon>
        <taxon>Teleostei</taxon>
        <taxon>Neoteleostei</taxon>
        <taxon>Acanthomorphata</taxon>
        <taxon>Carangaria</taxon>
        <taxon>Pleuronectiformes</taxon>
        <taxon>Pleuronectoidei</taxon>
        <taxon>Cynoglossidae</taxon>
        <taxon>Cynoglossinae</taxon>
        <taxon>Cynoglossus</taxon>
    </lineage>
</organism>
<evidence type="ECO:0000256" key="13">
    <source>
        <dbReference type="SAM" id="MobiDB-lite"/>
    </source>
</evidence>
<evidence type="ECO:0000256" key="15">
    <source>
        <dbReference type="SAM" id="SignalP"/>
    </source>
</evidence>
<dbReference type="KEGG" id="csem:103389872"/>
<dbReference type="GO" id="GO:0030215">
    <property type="term" value="F:semaphorin receptor binding"/>
    <property type="evidence" value="ECO:0007669"/>
    <property type="project" value="InterPro"/>
</dbReference>
<dbReference type="Gene3D" id="2.60.40.10">
    <property type="entry name" value="Immunoglobulins"/>
    <property type="match status" value="1"/>
</dbReference>
<evidence type="ECO:0000256" key="4">
    <source>
        <dbReference type="ARBA" id="ARBA00022692"/>
    </source>
</evidence>
<dbReference type="InterPro" id="IPR013783">
    <property type="entry name" value="Ig-like_fold"/>
</dbReference>
<keyword evidence="9" id="KW-1015">Disulfide bond</keyword>
<dbReference type="InterPro" id="IPR036179">
    <property type="entry name" value="Ig-like_dom_sf"/>
</dbReference>
<keyword evidence="5" id="KW-0221">Differentiation</keyword>
<dbReference type="Proteomes" id="UP000265120">
    <property type="component" value="Chromosome 1"/>
</dbReference>
<dbReference type="GO" id="GO:0005886">
    <property type="term" value="C:plasma membrane"/>
    <property type="evidence" value="ECO:0007669"/>
    <property type="project" value="TreeGrafter"/>
</dbReference>
<dbReference type="RefSeq" id="XP_008323704.1">
    <property type="nucleotide sequence ID" value="XM_008325482.3"/>
</dbReference>
<dbReference type="GO" id="GO:0030335">
    <property type="term" value="P:positive regulation of cell migration"/>
    <property type="evidence" value="ECO:0007669"/>
    <property type="project" value="TreeGrafter"/>
</dbReference>
<evidence type="ECO:0000256" key="2">
    <source>
        <dbReference type="ARBA" id="ARBA00009492"/>
    </source>
</evidence>
<dbReference type="PROSITE" id="PS50835">
    <property type="entry name" value="IG_LIKE"/>
    <property type="match status" value="1"/>
</dbReference>
<dbReference type="SMART" id="SM00409">
    <property type="entry name" value="IG"/>
    <property type="match status" value="1"/>
</dbReference>
<dbReference type="GO" id="GO:0007411">
    <property type="term" value="P:axon guidance"/>
    <property type="evidence" value="ECO:0007669"/>
    <property type="project" value="UniProtKB-ARBA"/>
</dbReference>
<protein>
    <recommendedName>
        <fullName evidence="11">Semaphorin-1A</fullName>
    </recommendedName>
</protein>
<feature type="region of interest" description="Disordered" evidence="13">
    <location>
        <begin position="678"/>
        <end position="697"/>
    </location>
</feature>
<dbReference type="InterPro" id="IPR036352">
    <property type="entry name" value="Semap_dom_sf"/>
</dbReference>
<feature type="chain" id="PRO_5018055874" description="Semaphorin-1A" evidence="15">
    <location>
        <begin position="19"/>
        <end position="697"/>
    </location>
</feature>
<evidence type="ECO:0000259" key="16">
    <source>
        <dbReference type="PROSITE" id="PS50835"/>
    </source>
</evidence>
<dbReference type="Ensembl" id="ENSCSET00000009213.1">
    <property type="protein sequence ID" value="ENSCSEP00000009106.1"/>
    <property type="gene ID" value="ENSCSEG00000005841.1"/>
</dbReference>
<evidence type="ECO:0000256" key="6">
    <source>
        <dbReference type="ARBA" id="ARBA00022902"/>
    </source>
</evidence>
<dbReference type="STRING" id="244447.ENSCSEP00000009106"/>
<dbReference type="PANTHER" id="PTHR11036:SF135">
    <property type="entry name" value="SEMAPHORIN 4D ISOFORM X1-RELATED"/>
    <property type="match status" value="1"/>
</dbReference>
<dbReference type="InterPro" id="IPR001627">
    <property type="entry name" value="Semap_dom"/>
</dbReference>
<feature type="domain" description="Sema" evidence="17">
    <location>
        <begin position="22"/>
        <end position="495"/>
    </location>
</feature>
<dbReference type="Gene3D" id="2.130.10.10">
    <property type="entry name" value="YVTN repeat-like/Quinoprotein amine dehydrogenase"/>
    <property type="match status" value="1"/>
</dbReference>
<dbReference type="InterPro" id="IPR003599">
    <property type="entry name" value="Ig_sub"/>
</dbReference>
<dbReference type="InterPro" id="IPR015943">
    <property type="entry name" value="WD40/YVTN_repeat-like_dom_sf"/>
</dbReference>
<dbReference type="AlphaFoldDB" id="A0A3P8V7C8"/>
<dbReference type="PROSITE" id="PS51004">
    <property type="entry name" value="SEMA"/>
    <property type="match status" value="1"/>
</dbReference>
<dbReference type="GeneTree" id="ENSGT00940000165656"/>
<dbReference type="InterPro" id="IPR002165">
    <property type="entry name" value="Plexin_repeat"/>
</dbReference>
<sequence length="697" mass="77598">MNLLLFITVFLLPPLVATLEKHSPLESVPRKHVLLHGVKAHRFHQEGVLNYTSMLLMEDLGLLVLGAREAVFALDLHDISKGKASVRWEAMGDPVRNCLVTKAEVLCKNYIMVLHRIDAHRIYVCGTYAFRPKCVNMTYVDGKLTLEQKVEDGTRKGPIDPDKRSASILVDDKLYSATFKDFHGKQASFCRSGICNTENRLFNDPTFVSMSFVPESQNSPNGDDDKIYLFFSEEAVECKCNSNLLASRVARVCKGDQGGNRVLQKKWTSFLKARIDCPVQKNQWSNVIEGSYLLCDPQQQWQNCVFYAIFRPQQDTDGPSAVCGYSLSDISRVFSEGNYKTEKWITSIFSAWHPYDEKVPSPRPGACITNTDREQGINDTRDQNPDTHEFVKRTFLMDEAIQPIGGKPLLLRRGATFNHIIVTQTTAADGQKYNVMFVSTEDGTVLKSVNYNGEIFTIEEMQIFQPGVPIRTLTFSSITNQLYAGSHSGVAQIPLASCDRSSSCVDCVLSRDPHCGWDKSSGKCVALTDSTRQLIQSVRDGNANLCPNTQDSIQTTEQSTWSGGNLKLRCPLTSNLATVSWERDNHPLKLSDRLQQLDDGLLILNASGTDSGQYKCLSVERSKTGQFSTSVARFNVKITARTDSGMMAAIQGLGVVVALLACLIGLLFWTIYKQQQFPSGTSKKKDSKGRGQVSELH</sequence>
<evidence type="ECO:0000313" key="19">
    <source>
        <dbReference type="Proteomes" id="UP000265120"/>
    </source>
</evidence>
<evidence type="ECO:0000256" key="1">
    <source>
        <dbReference type="ARBA" id="ARBA00004370"/>
    </source>
</evidence>
<dbReference type="SMART" id="SM00630">
    <property type="entry name" value="Sema"/>
    <property type="match status" value="1"/>
</dbReference>
<name>A0A3P8V7C8_CYNSE</name>
<dbReference type="Pfam" id="PF01403">
    <property type="entry name" value="Sema"/>
    <property type="match status" value="1"/>
</dbReference>
<dbReference type="GO" id="GO:0045499">
    <property type="term" value="F:chemorepellent activity"/>
    <property type="evidence" value="ECO:0007669"/>
    <property type="project" value="TreeGrafter"/>
</dbReference>
<dbReference type="Pfam" id="PF13895">
    <property type="entry name" value="Ig_2"/>
    <property type="match status" value="1"/>
</dbReference>
<comment type="subcellular location">
    <subcellularLocation>
        <location evidence="1">Membrane</location>
    </subcellularLocation>
</comment>
<keyword evidence="4 14" id="KW-0812">Transmembrane</keyword>
<keyword evidence="19" id="KW-1185">Reference proteome</keyword>